<evidence type="ECO:0000256" key="14">
    <source>
        <dbReference type="ARBA" id="ARBA00049360"/>
    </source>
</evidence>
<dbReference type="InterPro" id="IPR049730">
    <property type="entry name" value="SNF2/RAD54-like_C"/>
</dbReference>
<evidence type="ECO:0000256" key="1">
    <source>
        <dbReference type="ARBA" id="ARBA00004123"/>
    </source>
</evidence>
<name>A0AAD9FS87_PAPLA</name>
<dbReference type="Pfam" id="PF00176">
    <property type="entry name" value="SNF2-rel_dom"/>
    <property type="match status" value="1"/>
</dbReference>
<dbReference type="InterPro" id="IPR027417">
    <property type="entry name" value="P-loop_NTPase"/>
</dbReference>
<keyword evidence="8" id="KW-0805">Transcription regulation</keyword>
<feature type="compositionally biased region" description="Basic and acidic residues" evidence="17">
    <location>
        <begin position="525"/>
        <end position="536"/>
    </location>
</feature>
<keyword evidence="11" id="KW-0804">Transcription</keyword>
<keyword evidence="22" id="KW-1185">Reference proteome</keyword>
<dbReference type="GO" id="GO:0003677">
    <property type="term" value="F:DNA binding"/>
    <property type="evidence" value="ECO:0007669"/>
    <property type="project" value="UniProtKB-UniRule"/>
</dbReference>
<keyword evidence="7 15" id="KW-0067">ATP-binding</keyword>
<organism evidence="21 22">
    <name type="scientific">Papiliotrema laurentii</name>
    <name type="common">Cryptococcus laurentii</name>
    <dbReference type="NCBI Taxonomy" id="5418"/>
    <lineage>
        <taxon>Eukaryota</taxon>
        <taxon>Fungi</taxon>
        <taxon>Dikarya</taxon>
        <taxon>Basidiomycota</taxon>
        <taxon>Agaricomycotina</taxon>
        <taxon>Tremellomycetes</taxon>
        <taxon>Tremellales</taxon>
        <taxon>Rhynchogastremaceae</taxon>
        <taxon>Papiliotrema</taxon>
    </lineage>
</organism>
<dbReference type="GO" id="GO:0006281">
    <property type="term" value="P:DNA repair"/>
    <property type="evidence" value="ECO:0007669"/>
    <property type="project" value="UniProtKB-UniRule"/>
</dbReference>
<keyword evidence="5 15" id="KW-0227">DNA damage</keyword>
<feature type="region of interest" description="Disordered" evidence="17">
    <location>
        <begin position="1399"/>
        <end position="1502"/>
    </location>
</feature>
<dbReference type="PROSITE" id="PS51192">
    <property type="entry name" value="HELICASE_ATP_BIND_1"/>
    <property type="match status" value="1"/>
</dbReference>
<dbReference type="PROSITE" id="PS51194">
    <property type="entry name" value="HELICASE_CTER"/>
    <property type="match status" value="1"/>
</dbReference>
<evidence type="ECO:0000256" key="13">
    <source>
        <dbReference type="ARBA" id="ARBA00023242"/>
    </source>
</evidence>
<keyword evidence="4" id="KW-0547">Nucleotide-binding</keyword>
<dbReference type="InterPro" id="IPR050520">
    <property type="entry name" value="INO80/SWR1_helicase"/>
</dbReference>
<keyword evidence="13" id="KW-0539">Nucleus</keyword>
<evidence type="ECO:0000256" key="6">
    <source>
        <dbReference type="ARBA" id="ARBA00022801"/>
    </source>
</evidence>
<accession>A0AAD9FS87</accession>
<keyword evidence="12 15" id="KW-0234">DNA repair</keyword>
<comment type="subcellular location">
    <subcellularLocation>
        <location evidence="1 15">Nucleus</location>
    </subcellularLocation>
</comment>
<evidence type="ECO:0000256" key="4">
    <source>
        <dbReference type="ARBA" id="ARBA00022741"/>
    </source>
</evidence>
<dbReference type="PROSITE" id="PS51413">
    <property type="entry name" value="DBINO"/>
    <property type="match status" value="1"/>
</dbReference>
<evidence type="ECO:0000256" key="15">
    <source>
        <dbReference type="RuleBase" id="RU368001"/>
    </source>
</evidence>
<comment type="catalytic activity">
    <reaction evidence="14 15">
        <text>ATP + H2O = ADP + phosphate + H(+)</text>
        <dbReference type="Rhea" id="RHEA:13065"/>
        <dbReference type="ChEBI" id="CHEBI:15377"/>
        <dbReference type="ChEBI" id="CHEBI:15378"/>
        <dbReference type="ChEBI" id="CHEBI:30616"/>
        <dbReference type="ChEBI" id="CHEBI:43474"/>
        <dbReference type="ChEBI" id="CHEBI:456216"/>
    </reaction>
</comment>
<evidence type="ECO:0000313" key="22">
    <source>
        <dbReference type="Proteomes" id="UP001182556"/>
    </source>
</evidence>
<reference evidence="21" key="1">
    <citation type="submission" date="2023-02" db="EMBL/GenBank/DDBJ databases">
        <title>Identification and recombinant expression of a fungal hydrolase from Papiliotrema laurentii that hydrolyzes apple cutin and clears colloidal polyester polyurethane.</title>
        <authorList>
            <consortium name="DOE Joint Genome Institute"/>
            <person name="Roman V.A."/>
            <person name="Bojanowski C."/>
            <person name="Crable B.R."/>
            <person name="Wagner D.N."/>
            <person name="Hung C.S."/>
            <person name="Nadeau L.J."/>
            <person name="Schratz L."/>
            <person name="Haridas S."/>
            <person name="Pangilinan J."/>
            <person name="Lipzen A."/>
            <person name="Na H."/>
            <person name="Yan M."/>
            <person name="Ng V."/>
            <person name="Grigoriev I.V."/>
            <person name="Spatafora J.W."/>
            <person name="Barlow D."/>
            <person name="Biffinger J."/>
            <person name="Kelley-Loughnane N."/>
            <person name="Varaljay V.A."/>
            <person name="Crookes-Goodson W.J."/>
        </authorList>
    </citation>
    <scope>NUCLEOTIDE SEQUENCE</scope>
    <source>
        <strain evidence="21">5307AH</strain>
    </source>
</reference>
<evidence type="ECO:0000259" key="18">
    <source>
        <dbReference type="PROSITE" id="PS51192"/>
    </source>
</evidence>
<dbReference type="InterPro" id="IPR000330">
    <property type="entry name" value="SNF2_N"/>
</dbReference>
<keyword evidence="10" id="KW-0010">Activator</keyword>
<evidence type="ECO:0000256" key="2">
    <source>
        <dbReference type="ARBA" id="ARBA00007025"/>
    </source>
</evidence>
<dbReference type="Gene3D" id="3.40.50.300">
    <property type="entry name" value="P-loop containing nucleotide triphosphate hydrolases"/>
    <property type="match status" value="2"/>
</dbReference>
<feature type="compositionally biased region" description="Acidic residues" evidence="17">
    <location>
        <begin position="537"/>
        <end position="547"/>
    </location>
</feature>
<evidence type="ECO:0000256" key="5">
    <source>
        <dbReference type="ARBA" id="ARBA00022763"/>
    </source>
</evidence>
<feature type="region of interest" description="Disordered" evidence="17">
    <location>
        <begin position="288"/>
        <end position="318"/>
    </location>
</feature>
<evidence type="ECO:0000259" key="19">
    <source>
        <dbReference type="PROSITE" id="PS51194"/>
    </source>
</evidence>
<dbReference type="Pfam" id="PF13892">
    <property type="entry name" value="DBINO"/>
    <property type="match status" value="1"/>
</dbReference>
<comment type="function">
    <text evidence="15">ATPase component of the INO80 complex which remodels chromatin by shifting nucleosomes and is involved in DNA repair.</text>
</comment>
<comment type="similarity">
    <text evidence="2 15">Belongs to the SNF2/RAD54 helicase family.</text>
</comment>
<dbReference type="Gene3D" id="3.40.50.10810">
    <property type="entry name" value="Tandem AAA-ATPase domain"/>
    <property type="match status" value="1"/>
</dbReference>
<dbReference type="GO" id="GO:0016887">
    <property type="term" value="F:ATP hydrolysis activity"/>
    <property type="evidence" value="ECO:0007669"/>
    <property type="project" value="TreeGrafter"/>
</dbReference>
<evidence type="ECO:0000256" key="10">
    <source>
        <dbReference type="ARBA" id="ARBA00023159"/>
    </source>
</evidence>
<dbReference type="GO" id="GO:0006338">
    <property type="term" value="P:chromatin remodeling"/>
    <property type="evidence" value="ECO:0007669"/>
    <property type="project" value="UniProtKB-UniRule"/>
</dbReference>
<feature type="domain" description="Helicase C-terminal" evidence="19">
    <location>
        <begin position="1207"/>
        <end position="1357"/>
    </location>
</feature>
<evidence type="ECO:0000256" key="17">
    <source>
        <dbReference type="SAM" id="MobiDB-lite"/>
    </source>
</evidence>
<feature type="domain" description="Helicase ATP-binding" evidence="18">
    <location>
        <begin position="634"/>
        <end position="806"/>
    </location>
</feature>
<comment type="subunit">
    <text evidence="15">Component of the INO80 chromatin-remodeling complex.</text>
</comment>
<dbReference type="InterPro" id="IPR020838">
    <property type="entry name" value="DBINO"/>
</dbReference>
<evidence type="ECO:0000259" key="20">
    <source>
        <dbReference type="PROSITE" id="PS51413"/>
    </source>
</evidence>
<evidence type="ECO:0000256" key="16">
    <source>
        <dbReference type="SAM" id="Coils"/>
    </source>
</evidence>
<dbReference type="InterPro" id="IPR014001">
    <property type="entry name" value="Helicase_ATP-bd"/>
</dbReference>
<feature type="domain" description="DBINO" evidence="20">
    <location>
        <begin position="384"/>
        <end position="514"/>
    </location>
</feature>
<evidence type="ECO:0000256" key="12">
    <source>
        <dbReference type="ARBA" id="ARBA00023204"/>
    </source>
</evidence>
<feature type="region of interest" description="Disordered" evidence="17">
    <location>
        <begin position="241"/>
        <end position="271"/>
    </location>
</feature>
<dbReference type="EC" id="3.6.4.-" evidence="15"/>
<dbReference type="GO" id="GO:0042393">
    <property type="term" value="F:histone binding"/>
    <property type="evidence" value="ECO:0007669"/>
    <property type="project" value="TreeGrafter"/>
</dbReference>
<feature type="region of interest" description="Disordered" evidence="17">
    <location>
        <begin position="47"/>
        <end position="133"/>
    </location>
</feature>
<sequence length="1502" mass="165831">PPPSLQGGEDVWEDALRKYQLQREAEAQEIAKLAEAIIHEAYEVQAASQYASSPAPTDAPSAKGTGPPKKAKKRRTKAVKAAALEDELLGLAEGDNASTVARSSPAPPQSDPFDMDDEDHKPSLGMNSIVQPSGLTRAEVIQKIESNDMQGLTQEDVKAVQDEMWKRQKGVAGGAPLRKDGTMRKKPGPSKGWKLFKDGPIDRRSTSVRGDNDSEAGDSSIMGETVNGEAEAEIAALLVDDSTPVTKSKSRSKKRKIEEPEAEVSYAASEDGFGADVSVDDLALSLLEDGTPSGGKKKTAKSKQPGVGKGNWTRPAKETTQLQRKAEALAVQNALGGDGIDESETPDSNVLGQLAVPNVQDPRGVSENEAKIRLGLVEDLQKIVWAGIVKDIPRVYRVYQACDTVKKQDCMRQAQQCMRNAFTQRTSKPAYKTPAISKKNATSKAKSVIKELMTFWKKNEKDELIAKKKADKEAAERAKAEEEAREAKRQARKLNFLLTQTELYSHFIGKKIKTKEAEGEDGEGGVDHDHAGHDDLGLDADGEPLPDIDYDDDNEENLRKHAARGAQAAVRAAKDRAKQFDNAGQEALDRESLDGDELNFQNPTLAEDSVTITQPKMLMAQLKEYQLKGLTWLGNLYEQGINGILADEMGLGKTIQSISLLAYLAEHHNMWGPFLVIAPASTLHNWHQELSRFVPRLRVLPYWGTPEERQTLRRPWYKKTTTYTEDTSFHIVVTSYQIAVLDEKYLQSMRWQYMILDEAQAIKSSNSARWKSLLSLNCRNRLLLTGTPIQNSMHELWALLHFIMPSLFDSHEEFSEWFSKDIENAAGGGDSGSLKPEQLRRLHMILKPFMLRRVKKHVQKELGDKIEIDLLVDLSQRQRNIYKALRQRVSISDLIAQANNITDTAGAKNLMNLVMQFRKVCNHPDLFERADVVSPYVFGTFSQSGNLARQDQLYCPDSASNAIEVRLPKILWTDGGKLDLPSEESLAGSDTKVLSSLMSIWQAGWINEQEKDKEGQWGFLKVMGASPGEAAKKAKAHPLVSLLEESLDRQHLKEAGEYEADTEFEASVVKPFAPPPTKVPSFRPSDSLPALTDITSQTWNVSFLSREESRFVVESAVAPFIKPVISSTSYINTQNRLASDPLVTRAMYGVTPSEKENIGAVQQLGRLAPGVGPTGLLGASPHDQAPLSSMRVPPIKRLIVDSAKLARLDDLLRELKDGGHRVLLYFQMTKMMDLVEEYLIYRQYKYLRLDGSSPIGDRRDMVTSWQTNPDIFVFCLSTRAGGLGINLTAADTVVFYDHDWNPSNDAQAMDRAHRVGQTKQVTVYRLIARGTIEERILQLARAKKDVQDIVVGTKSLTDVAKPSEIVSLFMDDEELAESVAKRKQAEAHGYVAPSITTTRKSAFGDGVGGGDDDEDDFFSLKKRPANGEDEDFGDEQGGKSGRATPKEGAAKKKSAAPTTKRKAPDGELPQFPIVGSSHAGDGDKKPKKKRVKIAVGPDGLPL</sequence>
<feature type="region of interest" description="Disordered" evidence="17">
    <location>
        <begin position="514"/>
        <end position="547"/>
    </location>
</feature>
<dbReference type="SMART" id="SM00487">
    <property type="entry name" value="DEXDc"/>
    <property type="match status" value="1"/>
</dbReference>
<feature type="region of interest" description="Disordered" evidence="17">
    <location>
        <begin position="167"/>
        <end position="225"/>
    </location>
</feature>
<evidence type="ECO:0000256" key="11">
    <source>
        <dbReference type="ARBA" id="ARBA00023163"/>
    </source>
</evidence>
<keyword evidence="6 15" id="KW-0378">Hydrolase</keyword>
<comment type="caution">
    <text evidence="21">The sequence shown here is derived from an EMBL/GenBank/DDBJ whole genome shotgun (WGS) entry which is preliminary data.</text>
</comment>
<evidence type="ECO:0000313" key="21">
    <source>
        <dbReference type="EMBL" id="KAK1925289.1"/>
    </source>
</evidence>
<dbReference type="Proteomes" id="UP001182556">
    <property type="component" value="Unassembled WGS sequence"/>
</dbReference>
<protein>
    <recommendedName>
        <fullName evidence="3 15">Chromatin-remodeling ATPase INO80</fullName>
        <ecNumber evidence="15">3.6.4.-</ecNumber>
    </recommendedName>
</protein>
<keyword evidence="9 15" id="KW-0238">DNA-binding</keyword>
<dbReference type="SMART" id="SM00490">
    <property type="entry name" value="HELICc"/>
    <property type="match status" value="1"/>
</dbReference>
<feature type="compositionally biased region" description="Basic and acidic residues" evidence="17">
    <location>
        <begin position="195"/>
        <end position="205"/>
    </location>
</feature>
<dbReference type="InterPro" id="IPR038718">
    <property type="entry name" value="SNF2-like_sf"/>
</dbReference>
<dbReference type="CDD" id="cd18793">
    <property type="entry name" value="SF2_C_SNF"/>
    <property type="match status" value="1"/>
</dbReference>
<gene>
    <name evidence="21" type="ORF">DB88DRAFT_522975</name>
</gene>
<evidence type="ECO:0000256" key="7">
    <source>
        <dbReference type="ARBA" id="ARBA00022840"/>
    </source>
</evidence>
<dbReference type="GO" id="GO:0031011">
    <property type="term" value="C:Ino80 complex"/>
    <property type="evidence" value="ECO:0007669"/>
    <property type="project" value="UniProtKB-UniRule"/>
</dbReference>
<feature type="coiled-coil region" evidence="16">
    <location>
        <begin position="458"/>
        <end position="497"/>
    </location>
</feature>
<comment type="domain">
    <text evidence="15">The DBINO region is involved in binding to DNA.</text>
</comment>
<dbReference type="PANTHER" id="PTHR45685">
    <property type="entry name" value="HELICASE SRCAP-RELATED"/>
    <property type="match status" value="1"/>
</dbReference>
<dbReference type="EMBL" id="JAODAN010000003">
    <property type="protein sequence ID" value="KAK1925289.1"/>
    <property type="molecule type" value="Genomic_DNA"/>
</dbReference>
<evidence type="ECO:0000256" key="3">
    <source>
        <dbReference type="ARBA" id="ARBA00019805"/>
    </source>
</evidence>
<dbReference type="PANTHER" id="PTHR45685:SF2">
    <property type="entry name" value="CHROMATIN-REMODELING ATPASE INO80"/>
    <property type="match status" value="1"/>
</dbReference>
<proteinExistence type="inferred from homology"/>
<dbReference type="FunFam" id="3.40.50.10810:FF:000022">
    <property type="entry name" value="Blast:Putative DNA helicase Ino80"/>
    <property type="match status" value="1"/>
</dbReference>
<feature type="region of interest" description="Disordered" evidence="17">
    <location>
        <begin position="577"/>
        <end position="596"/>
    </location>
</feature>
<feature type="non-terminal residue" evidence="21">
    <location>
        <position position="1502"/>
    </location>
</feature>
<feature type="compositionally biased region" description="Low complexity" evidence="17">
    <location>
        <begin position="47"/>
        <end position="68"/>
    </location>
</feature>
<dbReference type="SUPFAM" id="SSF52540">
    <property type="entry name" value="P-loop containing nucleoside triphosphate hydrolases"/>
    <property type="match status" value="2"/>
</dbReference>
<dbReference type="Pfam" id="PF00271">
    <property type="entry name" value="Helicase_C"/>
    <property type="match status" value="1"/>
</dbReference>
<evidence type="ECO:0000256" key="8">
    <source>
        <dbReference type="ARBA" id="ARBA00023015"/>
    </source>
</evidence>
<dbReference type="InterPro" id="IPR001650">
    <property type="entry name" value="Helicase_C-like"/>
</dbReference>
<dbReference type="GO" id="GO:0005524">
    <property type="term" value="F:ATP binding"/>
    <property type="evidence" value="ECO:0007669"/>
    <property type="project" value="UniProtKB-UniRule"/>
</dbReference>
<evidence type="ECO:0000256" key="9">
    <source>
        <dbReference type="ARBA" id="ARBA00023125"/>
    </source>
</evidence>
<feature type="compositionally biased region" description="Basic residues" evidence="17">
    <location>
        <begin position="69"/>
        <end position="78"/>
    </location>
</feature>
<keyword evidence="16" id="KW-0175">Coiled coil</keyword>